<evidence type="ECO:0000313" key="4">
    <source>
        <dbReference type="Proteomes" id="UP001158067"/>
    </source>
</evidence>
<accession>A0ABY1QMU5</accession>
<comment type="caution">
    <text evidence="3">The sequence shown here is derived from an EMBL/GenBank/DDBJ whole genome shotgun (WGS) entry which is preliminary data.</text>
</comment>
<feature type="transmembrane region" description="Helical" evidence="2">
    <location>
        <begin position="84"/>
        <end position="107"/>
    </location>
</feature>
<evidence type="ECO:0000256" key="1">
    <source>
        <dbReference type="SAM" id="MobiDB-lite"/>
    </source>
</evidence>
<feature type="transmembrane region" description="Helical" evidence="2">
    <location>
        <begin position="122"/>
        <end position="148"/>
    </location>
</feature>
<keyword evidence="2" id="KW-0812">Transmembrane</keyword>
<proteinExistence type="predicted"/>
<feature type="transmembrane region" description="Helical" evidence="2">
    <location>
        <begin position="47"/>
        <end position="72"/>
    </location>
</feature>
<reference evidence="3 4" key="1">
    <citation type="submission" date="2017-05" db="EMBL/GenBank/DDBJ databases">
        <authorList>
            <person name="Varghese N."/>
            <person name="Submissions S."/>
        </authorList>
    </citation>
    <scope>NUCLEOTIDE SEQUENCE [LARGE SCALE GENOMIC DNA]</scope>
    <source>
        <strain evidence="3 4">DSM 25457</strain>
    </source>
</reference>
<feature type="transmembrane region" description="Helical" evidence="2">
    <location>
        <begin position="204"/>
        <end position="224"/>
    </location>
</feature>
<keyword evidence="2" id="KW-0472">Membrane</keyword>
<evidence type="ECO:0000256" key="2">
    <source>
        <dbReference type="SAM" id="Phobius"/>
    </source>
</evidence>
<dbReference type="EMBL" id="FXUG01000019">
    <property type="protein sequence ID" value="SMP75294.1"/>
    <property type="molecule type" value="Genomic_DNA"/>
</dbReference>
<feature type="region of interest" description="Disordered" evidence="1">
    <location>
        <begin position="321"/>
        <end position="341"/>
    </location>
</feature>
<dbReference type="PANTHER" id="PTHR39087">
    <property type="entry name" value="UPF0104 MEMBRANE PROTEIN MJ1595"/>
    <property type="match status" value="1"/>
</dbReference>
<protein>
    <recommendedName>
        <fullName evidence="5">Inner membrane protein YbhN</fullName>
    </recommendedName>
</protein>
<name>A0ABY1QMU5_9BACT</name>
<gene>
    <name evidence="3" type="ORF">SAMN06265222_1194</name>
</gene>
<feature type="transmembrane region" description="Helical" evidence="2">
    <location>
        <begin position="283"/>
        <end position="303"/>
    </location>
</feature>
<evidence type="ECO:0008006" key="5">
    <source>
        <dbReference type="Google" id="ProtNLM"/>
    </source>
</evidence>
<keyword evidence="2" id="KW-1133">Transmembrane helix</keyword>
<dbReference type="PANTHER" id="PTHR39087:SF2">
    <property type="entry name" value="UPF0104 MEMBRANE PROTEIN MJ1595"/>
    <property type="match status" value="1"/>
</dbReference>
<feature type="transmembrane region" description="Helical" evidence="2">
    <location>
        <begin position="160"/>
        <end position="184"/>
    </location>
</feature>
<feature type="transmembrane region" description="Helical" evidence="2">
    <location>
        <begin position="236"/>
        <end position="263"/>
    </location>
</feature>
<feature type="transmembrane region" description="Helical" evidence="2">
    <location>
        <begin position="9"/>
        <end position="27"/>
    </location>
</feature>
<evidence type="ECO:0000313" key="3">
    <source>
        <dbReference type="EMBL" id="SMP75294.1"/>
    </source>
</evidence>
<keyword evidence="4" id="KW-1185">Reference proteome</keyword>
<dbReference type="Proteomes" id="UP001158067">
    <property type="component" value="Unassembled WGS sequence"/>
</dbReference>
<organism evidence="3 4">
    <name type="scientific">Neorhodopirellula lusitana</name>
    <dbReference type="NCBI Taxonomy" id="445327"/>
    <lineage>
        <taxon>Bacteria</taxon>
        <taxon>Pseudomonadati</taxon>
        <taxon>Planctomycetota</taxon>
        <taxon>Planctomycetia</taxon>
        <taxon>Pirellulales</taxon>
        <taxon>Pirellulaceae</taxon>
        <taxon>Neorhodopirellula</taxon>
    </lineage>
</organism>
<sequence length="341" mass="36811">MFKVDPRKLVGPVMALALFGFAIRLLVQEAGKISKDEFLQGLTSVEPAYLAIAAFLIALNYGLLTCYDLLALRYVCKALPLRRIALVSFLGYSLGNNLGTLIAAAPIRYRFYHRWGLTHGQIVALMSVLALTFWSGVCVLGGVVLSLAPIELPTDYRLPFGTRTLGFVLLTITLCYAAVCTFWHKPWPIGKLHLRPPSVGLASVQASVAAVDLLISATALYLVMPGDAVVPFPTVLAAYLVGIVVSLITQVPGGLGVLELILWTLLKDTVGKPVLASVLIFRVLYYILPLLFGMVVLVAHEIYSGAIEEKQDAKLEAHSIKPTPAIGGDPDMPDPPFIDAS</sequence>